<sequence>MEAESNRKAVVAFFGRLQRQVEAWDATSVQGGTHFVKMNNLLPTLPLLRPSAAGEMQRLAPEIEAAFPDLRDKLVDQHRVLIEEHIKGIHLSMRGLGAVVRNMRRVSDEAWAHYRLHVAASPAERDAAFVRGGLALAPSFVEVVEYIDVIAKMHEKEFLQRKRLVENISYEHAAETEGLLQVWLTEPHIDKAHMSEMVGVVENSSILASSLKT</sequence>
<proteinExistence type="predicted"/>
<gene>
    <name evidence="1" type="ORF">ACA1_202720</name>
</gene>
<accession>L8GSW1</accession>
<name>L8GSW1_ACACF</name>
<dbReference type="KEGG" id="acan:ACA1_202720"/>
<dbReference type="AlphaFoldDB" id="L8GSW1"/>
<evidence type="ECO:0000313" key="2">
    <source>
        <dbReference type="Proteomes" id="UP000011083"/>
    </source>
</evidence>
<organism evidence="1 2">
    <name type="scientific">Acanthamoeba castellanii (strain ATCC 30010 / Neff)</name>
    <dbReference type="NCBI Taxonomy" id="1257118"/>
    <lineage>
        <taxon>Eukaryota</taxon>
        <taxon>Amoebozoa</taxon>
        <taxon>Discosea</taxon>
        <taxon>Longamoebia</taxon>
        <taxon>Centramoebida</taxon>
        <taxon>Acanthamoebidae</taxon>
        <taxon>Acanthamoeba</taxon>
    </lineage>
</organism>
<dbReference type="VEuPathDB" id="AmoebaDB:ACA1_202720"/>
<dbReference type="InterPro" id="IPR029159">
    <property type="entry name" value="CA109-like"/>
</dbReference>
<dbReference type="RefSeq" id="XP_004338302.1">
    <property type="nucleotide sequence ID" value="XM_004338254.1"/>
</dbReference>
<evidence type="ECO:0000313" key="1">
    <source>
        <dbReference type="EMBL" id="ELR16289.1"/>
    </source>
</evidence>
<dbReference type="GeneID" id="14917027"/>
<dbReference type="EMBL" id="KB008001">
    <property type="protein sequence ID" value="ELR16289.1"/>
    <property type="molecule type" value="Genomic_DNA"/>
</dbReference>
<dbReference type="Pfam" id="PF15011">
    <property type="entry name" value="CA109-like"/>
    <property type="match status" value="1"/>
</dbReference>
<dbReference type="Proteomes" id="UP000011083">
    <property type="component" value="Unassembled WGS sequence"/>
</dbReference>
<protein>
    <submittedName>
        <fullName evidence="1">Uncharacterized protein</fullName>
    </submittedName>
</protein>
<reference evidence="1 2" key="1">
    <citation type="journal article" date="2013" name="Genome Biol.">
        <title>Genome of Acanthamoeba castellanii highlights extensive lateral gene transfer and early evolution of tyrosine kinase signaling.</title>
        <authorList>
            <person name="Clarke M."/>
            <person name="Lohan A.J."/>
            <person name="Liu B."/>
            <person name="Lagkouvardos I."/>
            <person name="Roy S."/>
            <person name="Zafar N."/>
            <person name="Bertelli C."/>
            <person name="Schilde C."/>
            <person name="Kianianmomeni A."/>
            <person name="Burglin T.R."/>
            <person name="Frech C."/>
            <person name="Turcotte B."/>
            <person name="Kopec K.O."/>
            <person name="Synnott J.M."/>
            <person name="Choo C."/>
            <person name="Paponov I."/>
            <person name="Finkler A."/>
            <person name="Soon Heng Tan C."/>
            <person name="Hutchins A.P."/>
            <person name="Weinmeier T."/>
            <person name="Rattei T."/>
            <person name="Chu J.S."/>
            <person name="Gimenez G."/>
            <person name="Irimia M."/>
            <person name="Rigden D.J."/>
            <person name="Fitzpatrick D.A."/>
            <person name="Lorenzo-Morales J."/>
            <person name="Bateman A."/>
            <person name="Chiu C.H."/>
            <person name="Tang P."/>
            <person name="Hegemann P."/>
            <person name="Fromm H."/>
            <person name="Raoult D."/>
            <person name="Greub G."/>
            <person name="Miranda-Saavedra D."/>
            <person name="Chen N."/>
            <person name="Nash P."/>
            <person name="Ginger M.L."/>
            <person name="Horn M."/>
            <person name="Schaap P."/>
            <person name="Caler L."/>
            <person name="Loftus B."/>
        </authorList>
    </citation>
    <scope>NUCLEOTIDE SEQUENCE [LARGE SCALE GENOMIC DNA]</scope>
    <source>
        <strain evidence="1 2">Neff</strain>
    </source>
</reference>
<keyword evidence="2" id="KW-1185">Reference proteome</keyword>